<keyword evidence="4" id="KW-1185">Reference proteome</keyword>
<feature type="domain" description="Methyltransferase" evidence="2">
    <location>
        <begin position="57"/>
        <end position="144"/>
    </location>
</feature>
<sequence>MTDPFGRAIRDHHRGERAEPLIDRDGDETREHTIEEFYFGDHRPDEWFEPRIDGPLLDMGAGAGRDALYFQERVETVAIDPSEHLVETMRDRGVEAARVGVMFALREQFGRDRFDAALSIGSQLQLAPSQHALRAFLADLAHVTTTDATAMLDGYKPEFAVEVDLFAVRDDPEPGLAHRVFHSEYEGDVGETLVFRLFSIERLRDATVGTPWDVVDTADGHPASDEESVMWRALLEKPQ</sequence>
<dbReference type="EC" id="2.1.-.-" evidence="3"/>
<feature type="region of interest" description="Disordered" evidence="1">
    <location>
        <begin position="1"/>
        <end position="27"/>
    </location>
</feature>
<proteinExistence type="predicted"/>
<dbReference type="GO" id="GO:0008168">
    <property type="term" value="F:methyltransferase activity"/>
    <property type="evidence" value="ECO:0007669"/>
    <property type="project" value="UniProtKB-KW"/>
</dbReference>
<evidence type="ECO:0000313" key="4">
    <source>
        <dbReference type="Proteomes" id="UP001597111"/>
    </source>
</evidence>
<evidence type="ECO:0000256" key="1">
    <source>
        <dbReference type="SAM" id="MobiDB-lite"/>
    </source>
</evidence>
<gene>
    <name evidence="3" type="ORF">ACFR9S_00485</name>
</gene>
<reference evidence="3 4" key="1">
    <citation type="journal article" date="2019" name="Int. J. Syst. Evol. Microbiol.">
        <title>The Global Catalogue of Microorganisms (GCM) 10K type strain sequencing project: providing services to taxonomists for standard genome sequencing and annotation.</title>
        <authorList>
            <consortium name="The Broad Institute Genomics Platform"/>
            <consortium name="The Broad Institute Genome Sequencing Center for Infectious Disease"/>
            <person name="Wu L."/>
            <person name="Ma J."/>
        </authorList>
    </citation>
    <scope>NUCLEOTIDE SEQUENCE [LARGE SCALE GENOMIC DNA]</scope>
    <source>
        <strain evidence="3 4">CGMCC 1.12285</strain>
    </source>
</reference>
<dbReference type="RefSeq" id="WP_379731673.1">
    <property type="nucleotide sequence ID" value="NZ_JBHSWZ010000123.1"/>
</dbReference>
<dbReference type="InterPro" id="IPR029063">
    <property type="entry name" value="SAM-dependent_MTases_sf"/>
</dbReference>
<dbReference type="GO" id="GO:0032259">
    <property type="term" value="P:methylation"/>
    <property type="evidence" value="ECO:0007669"/>
    <property type="project" value="UniProtKB-KW"/>
</dbReference>
<protein>
    <submittedName>
        <fullName evidence="3">Class I SAM-dependent methyltransferase</fullName>
        <ecNumber evidence="3">2.1.-.-</ecNumber>
    </submittedName>
</protein>
<organism evidence="3 4">
    <name type="scientific">Halolamina salina</name>
    <dbReference type="NCBI Taxonomy" id="1220023"/>
    <lineage>
        <taxon>Archaea</taxon>
        <taxon>Methanobacteriati</taxon>
        <taxon>Methanobacteriota</taxon>
        <taxon>Stenosarchaea group</taxon>
        <taxon>Halobacteria</taxon>
        <taxon>Halobacteriales</taxon>
        <taxon>Haloferacaceae</taxon>
    </lineage>
</organism>
<dbReference type="Pfam" id="PF13649">
    <property type="entry name" value="Methyltransf_25"/>
    <property type="match status" value="1"/>
</dbReference>
<dbReference type="InterPro" id="IPR041698">
    <property type="entry name" value="Methyltransf_25"/>
</dbReference>
<dbReference type="SUPFAM" id="SSF53335">
    <property type="entry name" value="S-adenosyl-L-methionine-dependent methyltransferases"/>
    <property type="match status" value="1"/>
</dbReference>
<evidence type="ECO:0000313" key="3">
    <source>
        <dbReference type="EMBL" id="MFD1524776.1"/>
    </source>
</evidence>
<feature type="compositionally biased region" description="Basic and acidic residues" evidence="1">
    <location>
        <begin position="13"/>
        <end position="27"/>
    </location>
</feature>
<accession>A0ABD6B2S4</accession>
<keyword evidence="3" id="KW-0489">Methyltransferase</keyword>
<comment type="caution">
    <text evidence="3">The sequence shown here is derived from an EMBL/GenBank/DDBJ whole genome shotgun (WGS) entry which is preliminary data.</text>
</comment>
<dbReference type="Proteomes" id="UP001597111">
    <property type="component" value="Unassembled WGS sequence"/>
</dbReference>
<dbReference type="AlphaFoldDB" id="A0ABD6B2S4"/>
<dbReference type="EMBL" id="JBHUDH010000003">
    <property type="protein sequence ID" value="MFD1524776.1"/>
    <property type="molecule type" value="Genomic_DNA"/>
</dbReference>
<keyword evidence="3" id="KW-0808">Transferase</keyword>
<evidence type="ECO:0000259" key="2">
    <source>
        <dbReference type="Pfam" id="PF13649"/>
    </source>
</evidence>
<name>A0ABD6B2S4_9EURY</name>
<dbReference type="Gene3D" id="3.40.50.150">
    <property type="entry name" value="Vaccinia Virus protein VP39"/>
    <property type="match status" value="1"/>
</dbReference>